<accession>A0A2R6Y2V8</accession>
<comment type="subcellular location">
    <subcellularLocation>
        <location evidence="1">Membrane</location>
        <topology evidence="1">Multi-pass membrane protein</topology>
    </subcellularLocation>
</comment>
<feature type="transmembrane region" description="Helical" evidence="6">
    <location>
        <begin position="91"/>
        <end position="111"/>
    </location>
</feature>
<proteinExistence type="inferred from homology"/>
<reference evidence="9" key="1">
    <citation type="journal article" date="2018" name="Sci. Rep.">
        <title>Lignite coal burning seam in the remote Altai Mountains harbors a hydrogen-driven thermophilic microbial community.</title>
        <authorList>
            <person name="Kadnikov V.V."/>
            <person name="Mardanov A.V."/>
            <person name="Ivasenko D.A."/>
            <person name="Antsiferov D.V."/>
            <person name="Beletsky A.V."/>
            <person name="Karnachuk O.V."/>
            <person name="Ravin N.V."/>
        </authorList>
    </citation>
    <scope>NUCLEOTIDE SEQUENCE [LARGE SCALE GENOMIC DNA]</scope>
</reference>
<keyword evidence="5 6" id="KW-0472">Membrane</keyword>
<comment type="caution">
    <text evidence="8">The sequence shown here is derived from an EMBL/GenBank/DDBJ whole genome shotgun (WGS) entry which is preliminary data.</text>
</comment>
<organism evidence="8 9">
    <name type="scientific">Candidatus Carbonibacillus altaicus</name>
    <dbReference type="NCBI Taxonomy" id="2163959"/>
    <lineage>
        <taxon>Bacteria</taxon>
        <taxon>Bacillati</taxon>
        <taxon>Bacillota</taxon>
        <taxon>Bacilli</taxon>
        <taxon>Bacillales</taxon>
        <taxon>Candidatus Carbonibacillus</taxon>
    </lineage>
</organism>
<dbReference type="Pfam" id="PF02683">
    <property type="entry name" value="DsbD_TM"/>
    <property type="match status" value="1"/>
</dbReference>
<keyword evidence="3 6" id="KW-0812">Transmembrane</keyword>
<dbReference type="GO" id="GO:0017004">
    <property type="term" value="P:cytochrome complex assembly"/>
    <property type="evidence" value="ECO:0007669"/>
    <property type="project" value="InterPro"/>
</dbReference>
<dbReference type="Proteomes" id="UP000244338">
    <property type="component" value="Unassembled WGS sequence"/>
</dbReference>
<keyword evidence="4 6" id="KW-1133">Transmembrane helix</keyword>
<evidence type="ECO:0000256" key="4">
    <source>
        <dbReference type="ARBA" id="ARBA00022989"/>
    </source>
</evidence>
<feature type="transmembrane region" description="Helical" evidence="6">
    <location>
        <begin position="167"/>
        <end position="189"/>
    </location>
</feature>
<dbReference type="InterPro" id="IPR051790">
    <property type="entry name" value="Cytochrome_c-biogenesis_DsbD"/>
</dbReference>
<protein>
    <submittedName>
        <fullName evidence="8">Cytochrome c-type biogenesis protein CcdA</fullName>
    </submittedName>
</protein>
<evidence type="ECO:0000313" key="9">
    <source>
        <dbReference type="Proteomes" id="UP000244338"/>
    </source>
</evidence>
<feature type="transmembrane region" description="Helical" evidence="6">
    <location>
        <begin position="131"/>
        <end position="161"/>
    </location>
</feature>
<dbReference type="PANTHER" id="PTHR31272">
    <property type="entry name" value="CYTOCHROME C-TYPE BIOGENESIS PROTEIN HI_1454-RELATED"/>
    <property type="match status" value="1"/>
</dbReference>
<evidence type="ECO:0000256" key="3">
    <source>
        <dbReference type="ARBA" id="ARBA00022692"/>
    </source>
</evidence>
<feature type="transmembrane region" description="Helical" evidence="6">
    <location>
        <begin position="201"/>
        <end position="222"/>
    </location>
</feature>
<evidence type="ECO:0000256" key="5">
    <source>
        <dbReference type="ARBA" id="ARBA00023136"/>
    </source>
</evidence>
<evidence type="ECO:0000313" key="8">
    <source>
        <dbReference type="EMBL" id="PTQ57020.1"/>
    </source>
</evidence>
<dbReference type="GO" id="GO:0016020">
    <property type="term" value="C:membrane"/>
    <property type="evidence" value="ECO:0007669"/>
    <property type="project" value="UniProtKB-SubCell"/>
</dbReference>
<dbReference type="AlphaFoldDB" id="A0A2R6Y2V8"/>
<evidence type="ECO:0000256" key="1">
    <source>
        <dbReference type="ARBA" id="ARBA00004141"/>
    </source>
</evidence>
<evidence type="ECO:0000256" key="6">
    <source>
        <dbReference type="SAM" id="Phobius"/>
    </source>
</evidence>
<feature type="domain" description="Cytochrome C biogenesis protein transmembrane" evidence="7">
    <location>
        <begin position="9"/>
        <end position="217"/>
    </location>
</feature>
<feature type="transmembrane region" description="Helical" evidence="6">
    <location>
        <begin position="12"/>
        <end position="36"/>
    </location>
</feature>
<gene>
    <name evidence="8" type="ORF">BSOLF_2290</name>
</gene>
<feature type="transmembrane region" description="Helical" evidence="6">
    <location>
        <begin position="56"/>
        <end position="79"/>
    </location>
</feature>
<dbReference type="InterPro" id="IPR003834">
    <property type="entry name" value="Cyt_c_assmbl_TM_dom"/>
</dbReference>
<dbReference type="EMBL" id="PEBX01000014">
    <property type="protein sequence ID" value="PTQ57020.1"/>
    <property type="molecule type" value="Genomic_DNA"/>
</dbReference>
<sequence>MFDPADLTLWVALWGGLISFFSPCVLPLYPSFLSYVTGVTVKDLRDAPTRDVRARVFWHSLAFTLGLSLVYFILGWSASSIGVWLKDYERLISQIGGVIVIGFGLTMVGWLKLDFLNRELRMELKWRPAGYLGSALIGFVFGAGWTPCIGPILGAILILAASEPSMATWYMLFFSLGFSLPFIILGFFVGSTRWLVKYSQVIAKIGGWLMVAMGLLLFTGQLNKISVYLTRLFGTGWW</sequence>
<name>A0A2R6Y2V8_9BACL</name>
<evidence type="ECO:0000259" key="7">
    <source>
        <dbReference type="Pfam" id="PF02683"/>
    </source>
</evidence>
<dbReference type="PANTHER" id="PTHR31272:SF4">
    <property type="entry name" value="CYTOCHROME C-TYPE BIOGENESIS PROTEIN HI_1454-RELATED"/>
    <property type="match status" value="1"/>
</dbReference>
<comment type="similarity">
    <text evidence="2">Belongs to the DsbD family.</text>
</comment>
<evidence type="ECO:0000256" key="2">
    <source>
        <dbReference type="ARBA" id="ARBA00006143"/>
    </source>
</evidence>